<keyword evidence="3" id="KW-1185">Reference proteome</keyword>
<name>A0ABW3Q5H2_9BACT</name>
<evidence type="ECO:0000256" key="1">
    <source>
        <dbReference type="SAM" id="Phobius"/>
    </source>
</evidence>
<keyword evidence="1" id="KW-1133">Transmembrane helix</keyword>
<dbReference type="Proteomes" id="UP001597116">
    <property type="component" value="Unassembled WGS sequence"/>
</dbReference>
<feature type="transmembrane region" description="Helical" evidence="1">
    <location>
        <begin position="153"/>
        <end position="173"/>
    </location>
</feature>
<reference evidence="3" key="1">
    <citation type="journal article" date="2019" name="Int. J. Syst. Evol. Microbiol.">
        <title>The Global Catalogue of Microorganisms (GCM) 10K type strain sequencing project: providing services to taxonomists for standard genome sequencing and annotation.</title>
        <authorList>
            <consortium name="The Broad Institute Genomics Platform"/>
            <consortium name="The Broad Institute Genome Sequencing Center for Infectious Disease"/>
            <person name="Wu L."/>
            <person name="Ma J."/>
        </authorList>
    </citation>
    <scope>NUCLEOTIDE SEQUENCE [LARGE SCALE GENOMIC DNA]</scope>
    <source>
        <strain evidence="3">CCUG 55608</strain>
    </source>
</reference>
<feature type="transmembrane region" description="Helical" evidence="1">
    <location>
        <begin position="123"/>
        <end position="141"/>
    </location>
</feature>
<gene>
    <name evidence="2" type="ORF">ACFQ4C_07485</name>
</gene>
<feature type="transmembrane region" description="Helical" evidence="1">
    <location>
        <begin position="49"/>
        <end position="69"/>
    </location>
</feature>
<proteinExistence type="predicted"/>
<comment type="caution">
    <text evidence="2">The sequence shown here is derived from an EMBL/GenBank/DDBJ whole genome shotgun (WGS) entry which is preliminary data.</text>
</comment>
<evidence type="ECO:0000313" key="2">
    <source>
        <dbReference type="EMBL" id="MFD1140944.1"/>
    </source>
</evidence>
<organism evidence="2 3">
    <name type="scientific">Larkinella insperata</name>
    <dbReference type="NCBI Taxonomy" id="332158"/>
    <lineage>
        <taxon>Bacteria</taxon>
        <taxon>Pseudomonadati</taxon>
        <taxon>Bacteroidota</taxon>
        <taxon>Cytophagia</taxon>
        <taxon>Cytophagales</taxon>
        <taxon>Spirosomataceae</taxon>
        <taxon>Larkinella</taxon>
    </lineage>
</organism>
<keyword evidence="1" id="KW-0472">Membrane</keyword>
<feature type="transmembrane region" description="Helical" evidence="1">
    <location>
        <begin position="75"/>
        <end position="102"/>
    </location>
</feature>
<accession>A0ABW3Q5H2</accession>
<dbReference type="RefSeq" id="WP_379884059.1">
    <property type="nucleotide sequence ID" value="NZ_JBHTLP010000004.1"/>
</dbReference>
<dbReference type="EMBL" id="JBHTLP010000004">
    <property type="protein sequence ID" value="MFD1140944.1"/>
    <property type="molecule type" value="Genomic_DNA"/>
</dbReference>
<protein>
    <submittedName>
        <fullName evidence="2">Uncharacterized protein</fullName>
    </submittedName>
</protein>
<keyword evidence="1" id="KW-0812">Transmembrane</keyword>
<evidence type="ECO:0000313" key="3">
    <source>
        <dbReference type="Proteomes" id="UP001597116"/>
    </source>
</evidence>
<sequence length="219" mass="25499">MQDAELIALWRSYDQKLEENLRMNRRNAVAITLIKVKSLVGSMVPMKTFIIITSSLWIGFLSVVLYRTYSYASPFFWYSIAIHTVLLAVVIGIYGYQVVLIYQTDLSEALVTTQHRLASLQSSTLLIARLMFLHAPVWATFSIQERMFSSPPWLMVQGLVVFAFVAAALWLFVNITYENRHKKWFQFIFRGKDWDPVIKSLEMLEEIEKYSSPQPDRRT</sequence>